<evidence type="ECO:0000313" key="1">
    <source>
        <dbReference type="EMBL" id="MPC44800.1"/>
    </source>
</evidence>
<evidence type="ECO:0000313" key="2">
    <source>
        <dbReference type="Proteomes" id="UP000324222"/>
    </source>
</evidence>
<sequence>MCPVSELRCEMQTSLQINEQCCRRQLMPSSR</sequence>
<keyword evidence="2" id="KW-1185">Reference proteome</keyword>
<name>A0A5B7FAX4_PORTR</name>
<gene>
    <name evidence="1" type="ORF">E2C01_038480</name>
</gene>
<proteinExistence type="predicted"/>
<reference evidence="1 2" key="1">
    <citation type="submission" date="2019-05" db="EMBL/GenBank/DDBJ databases">
        <title>Another draft genome of Portunus trituberculatus and its Hox gene families provides insights of decapod evolution.</title>
        <authorList>
            <person name="Jeong J.-H."/>
            <person name="Song I."/>
            <person name="Kim S."/>
            <person name="Choi T."/>
            <person name="Kim D."/>
            <person name="Ryu S."/>
            <person name="Kim W."/>
        </authorList>
    </citation>
    <scope>NUCLEOTIDE SEQUENCE [LARGE SCALE GENOMIC DNA]</scope>
    <source>
        <tissue evidence="1">Muscle</tissue>
    </source>
</reference>
<comment type="caution">
    <text evidence="1">The sequence shown here is derived from an EMBL/GenBank/DDBJ whole genome shotgun (WGS) entry which is preliminary data.</text>
</comment>
<protein>
    <submittedName>
        <fullName evidence="1">Uncharacterized protein</fullName>
    </submittedName>
</protein>
<dbReference type="Proteomes" id="UP000324222">
    <property type="component" value="Unassembled WGS sequence"/>
</dbReference>
<organism evidence="1 2">
    <name type="scientific">Portunus trituberculatus</name>
    <name type="common">Swimming crab</name>
    <name type="synonym">Neptunus trituberculatus</name>
    <dbReference type="NCBI Taxonomy" id="210409"/>
    <lineage>
        <taxon>Eukaryota</taxon>
        <taxon>Metazoa</taxon>
        <taxon>Ecdysozoa</taxon>
        <taxon>Arthropoda</taxon>
        <taxon>Crustacea</taxon>
        <taxon>Multicrustacea</taxon>
        <taxon>Malacostraca</taxon>
        <taxon>Eumalacostraca</taxon>
        <taxon>Eucarida</taxon>
        <taxon>Decapoda</taxon>
        <taxon>Pleocyemata</taxon>
        <taxon>Brachyura</taxon>
        <taxon>Eubrachyura</taxon>
        <taxon>Portunoidea</taxon>
        <taxon>Portunidae</taxon>
        <taxon>Portuninae</taxon>
        <taxon>Portunus</taxon>
    </lineage>
</organism>
<dbReference type="EMBL" id="VSRR010006444">
    <property type="protein sequence ID" value="MPC44800.1"/>
    <property type="molecule type" value="Genomic_DNA"/>
</dbReference>
<accession>A0A5B7FAX4</accession>
<dbReference type="AlphaFoldDB" id="A0A5B7FAX4"/>